<feature type="signal peptide" evidence="2">
    <location>
        <begin position="1"/>
        <end position="25"/>
    </location>
</feature>
<dbReference type="RefSeq" id="WP_109622383.1">
    <property type="nucleotide sequence ID" value="NZ_QGDO01000009.1"/>
</dbReference>
<evidence type="ECO:0000313" key="3">
    <source>
        <dbReference type="EMBL" id="PWJ36031.1"/>
    </source>
</evidence>
<comment type="caution">
    <text evidence="3">The sequence shown here is derived from an EMBL/GenBank/DDBJ whole genome shotgun (WGS) entry which is preliminary data.</text>
</comment>
<dbReference type="Pfam" id="PF14559">
    <property type="entry name" value="TPR_19"/>
    <property type="match status" value="1"/>
</dbReference>
<evidence type="ECO:0000256" key="1">
    <source>
        <dbReference type="PROSITE-ProRule" id="PRU00339"/>
    </source>
</evidence>
<feature type="chain" id="PRO_5016266523" evidence="2">
    <location>
        <begin position="26"/>
        <end position="608"/>
    </location>
</feature>
<gene>
    <name evidence="3" type="ORF">BC781_10945</name>
</gene>
<dbReference type="AlphaFoldDB" id="A0A315Z0L5"/>
<protein>
    <submittedName>
        <fullName evidence="3">Tetratricopeptide repeat protein</fullName>
    </submittedName>
</protein>
<sequence>MDHLKKKRFGLSFFLLFIITTFSYAQTQEIELANEYYFNGEYEKAIEYYEKALKEDETSISEVHKKYLSALINNKEFKKAQKYLKRQIRKDPLSPVYNVDYGLLYLNMKDSSKAYSHWTDYIKEIKKDSDRLRMTALYFIDAGKFEWAETSYKTADKINKNQNLYREYAELYYAWDRTDKMIDAYIEWLLQDGRQLEFIEVALQDRIKKDEDFDTLELNLIRRIQKSPNQIILNELLLWYYLQEKSFSKAFIQAKAIDKRRGMEGEGLLELGQMALNNQDYKASKKIFTYIVDKYKDKAVYPVSRKLLINTKEELVKHTYPVDKEAIRTLIQDYKEMLNEMGVRSSTADVMRNMALLEAFYLDNKDKAIEILNQLIKERSVPQKVHSRAKLDLGDIYLLKGTHWESTLLYSQVEKSEKESPLGHTAKLKNAKLNYYIGNFELAKAHLDILKMATTREISNDAMALSLLIQDNLELDTTATTMQTYASIDLLEFQGKYDGALEGYQQMLKDFPNHSLSDEILWQMGQIYLKQGKYKESINALQQIVDNYTTDIWGDDANYLIGTIYEEYLKDNDKAMEYYKDQLVKFKGSVYNVDARKRFRTLRGDNIN</sequence>
<proteinExistence type="predicted"/>
<dbReference type="InterPro" id="IPR011990">
    <property type="entry name" value="TPR-like_helical_dom_sf"/>
</dbReference>
<evidence type="ECO:0000256" key="2">
    <source>
        <dbReference type="SAM" id="SignalP"/>
    </source>
</evidence>
<reference evidence="3 4" key="1">
    <citation type="submission" date="2018-03" db="EMBL/GenBank/DDBJ databases">
        <title>Genomic Encyclopedia of Archaeal and Bacterial Type Strains, Phase II (KMG-II): from individual species to whole genera.</title>
        <authorList>
            <person name="Goeker M."/>
        </authorList>
    </citation>
    <scope>NUCLEOTIDE SEQUENCE [LARGE SCALE GENOMIC DNA]</scope>
    <source>
        <strain evidence="3 4">DSM 28229</strain>
    </source>
</reference>
<keyword evidence="1" id="KW-0802">TPR repeat</keyword>
<accession>A0A315Z0L5</accession>
<dbReference type="PANTHER" id="PTHR12558:SF13">
    <property type="entry name" value="CELL DIVISION CYCLE PROTEIN 27 HOMOLOG"/>
    <property type="match status" value="1"/>
</dbReference>
<dbReference type="SMART" id="SM00028">
    <property type="entry name" value="TPR"/>
    <property type="match status" value="4"/>
</dbReference>
<name>A0A315Z0L5_SEDFL</name>
<feature type="repeat" description="TPR" evidence="1">
    <location>
        <begin position="518"/>
        <end position="551"/>
    </location>
</feature>
<keyword evidence="4" id="KW-1185">Reference proteome</keyword>
<dbReference type="Pfam" id="PF00515">
    <property type="entry name" value="TPR_1"/>
    <property type="match status" value="1"/>
</dbReference>
<keyword evidence="2" id="KW-0732">Signal</keyword>
<dbReference type="OrthoDB" id="9763354at2"/>
<organism evidence="3 4">
    <name type="scientific">Sediminitomix flava</name>
    <dbReference type="NCBI Taxonomy" id="379075"/>
    <lineage>
        <taxon>Bacteria</taxon>
        <taxon>Pseudomonadati</taxon>
        <taxon>Bacteroidota</taxon>
        <taxon>Cytophagia</taxon>
        <taxon>Cytophagales</taxon>
        <taxon>Flammeovirgaceae</taxon>
        <taxon>Sediminitomix</taxon>
    </lineage>
</organism>
<dbReference type="PANTHER" id="PTHR12558">
    <property type="entry name" value="CELL DIVISION CYCLE 16,23,27"/>
    <property type="match status" value="1"/>
</dbReference>
<dbReference type="EMBL" id="QGDO01000009">
    <property type="protein sequence ID" value="PWJ36031.1"/>
    <property type="molecule type" value="Genomic_DNA"/>
</dbReference>
<dbReference type="InterPro" id="IPR019734">
    <property type="entry name" value="TPR_rpt"/>
</dbReference>
<evidence type="ECO:0000313" key="4">
    <source>
        <dbReference type="Proteomes" id="UP000245535"/>
    </source>
</evidence>
<dbReference type="SUPFAM" id="SSF48452">
    <property type="entry name" value="TPR-like"/>
    <property type="match status" value="2"/>
</dbReference>
<dbReference type="PROSITE" id="PS50005">
    <property type="entry name" value="TPR"/>
    <property type="match status" value="2"/>
</dbReference>
<dbReference type="Gene3D" id="1.25.40.10">
    <property type="entry name" value="Tetratricopeptide repeat domain"/>
    <property type="match status" value="3"/>
</dbReference>
<feature type="repeat" description="TPR" evidence="1">
    <location>
        <begin position="26"/>
        <end position="59"/>
    </location>
</feature>
<dbReference type="Proteomes" id="UP000245535">
    <property type="component" value="Unassembled WGS sequence"/>
</dbReference>
<dbReference type="Pfam" id="PF13181">
    <property type="entry name" value="TPR_8"/>
    <property type="match status" value="1"/>
</dbReference>